<dbReference type="STRING" id="180332.GCA_000797495_01776"/>
<name>A0A4U8PZV8_9FIRM</name>
<feature type="signal peptide" evidence="7">
    <location>
        <begin position="1"/>
        <end position="26"/>
    </location>
</feature>
<dbReference type="InterPro" id="IPR000064">
    <property type="entry name" value="NLP_P60_dom"/>
</dbReference>
<dbReference type="Proteomes" id="UP000306509">
    <property type="component" value="Unassembled WGS sequence"/>
</dbReference>
<protein>
    <submittedName>
        <fullName evidence="9">Toxin A</fullName>
    </submittedName>
</protein>
<dbReference type="AlphaFoldDB" id="A0A4U8PZV8"/>
<dbReference type="EMBL" id="QGQD01000107">
    <property type="protein sequence ID" value="TLC97934.1"/>
    <property type="molecule type" value="Genomic_DNA"/>
</dbReference>
<feature type="repeat" description="Cell wall-binding" evidence="6">
    <location>
        <begin position="66"/>
        <end position="85"/>
    </location>
</feature>
<feature type="repeat" description="Cell wall-binding" evidence="6">
    <location>
        <begin position="261"/>
        <end position="280"/>
    </location>
</feature>
<dbReference type="Gene3D" id="2.10.270.10">
    <property type="entry name" value="Cholin Binding"/>
    <property type="match status" value="5"/>
</dbReference>
<evidence type="ECO:0000256" key="7">
    <source>
        <dbReference type="SAM" id="SignalP"/>
    </source>
</evidence>
<evidence type="ECO:0000256" key="5">
    <source>
        <dbReference type="ARBA" id="ARBA00022807"/>
    </source>
</evidence>
<keyword evidence="2" id="KW-0645">Protease</keyword>
<feature type="chain" id="PRO_5020883672" evidence="7">
    <location>
        <begin position="27"/>
        <end position="564"/>
    </location>
</feature>
<keyword evidence="7" id="KW-0732">Signal</keyword>
<dbReference type="PROSITE" id="PS51935">
    <property type="entry name" value="NLPC_P60"/>
    <property type="match status" value="1"/>
</dbReference>
<sequence length="564" mass="63456" precursor="true">MKKKILVVLSLVGILATSIPAPDVQAAWKVTDQGRQYTTNSTLGYATGFKKIKGNWYYFDKQGIMKTGWVYTDRQWYYLRANGKMAKNTWIGNFYVTADGSMARNTRVNGVEFDAYGNKVLSSSGDSGTSSYSKKKKNGWYQSKSEKTWYYYNDQGVKAKGWLTLPNGKYYLDPDTGAMETGFTKIGRSSYYFNKSTGKMQTGWYKVGRKRYYSSKSGIVKKNRWLSKKTMYAGKKGAMVTGWATIKGERYYFSPSTAKKVTGWQKLDDKWYCFDKNGVMAKNKWMTYGPTRKKCYLQSDGSMASSQWVGKYHVSASGYRDGQTRTKGLFYENGKTYYNDKKYNKVTGWVTVDSKRYYFGSDFAAVKGWQTIDNKRFYFDLNGVMQTGLLDIGTHTYYFNTDGSMVASATIMVNGVAYTFDADGAYIDPDIPADATKGEQIAAYAKKFRGNPYVWGGTSLTNGADCSGFTMSVMKHFGISIPRVAEDQANGYSPWGGIYNKGKSVIPDERHLLPGDLVFYYSPVGHVGIYIGNGQIIHASNATTGIIISDFDYTTPVSAMRYWA</sequence>
<keyword evidence="5" id="KW-0788">Thiol protease</keyword>
<dbReference type="PANTHER" id="PTHR47053">
    <property type="entry name" value="MUREIN DD-ENDOPEPTIDASE MEPH-RELATED"/>
    <property type="match status" value="1"/>
</dbReference>
<gene>
    <name evidence="9" type="primary">toxA_9</name>
    <name evidence="9" type="ORF">DSM106044_05299</name>
</gene>
<keyword evidence="10" id="KW-1185">Reference proteome</keyword>
<dbReference type="Pfam" id="PF19127">
    <property type="entry name" value="Choline_bind_3"/>
    <property type="match status" value="5"/>
</dbReference>
<dbReference type="GO" id="GO:0006508">
    <property type="term" value="P:proteolysis"/>
    <property type="evidence" value="ECO:0007669"/>
    <property type="project" value="UniProtKB-KW"/>
</dbReference>
<dbReference type="InterPro" id="IPR038765">
    <property type="entry name" value="Papain-like_cys_pep_sf"/>
</dbReference>
<comment type="similarity">
    <text evidence="1">Belongs to the peptidase C40 family.</text>
</comment>
<dbReference type="Gene3D" id="3.90.1720.10">
    <property type="entry name" value="endopeptidase domain like (from Nostoc punctiforme)"/>
    <property type="match status" value="1"/>
</dbReference>
<evidence type="ECO:0000256" key="1">
    <source>
        <dbReference type="ARBA" id="ARBA00007074"/>
    </source>
</evidence>
<keyword evidence="4" id="KW-0378">Hydrolase</keyword>
<organism evidence="9 10">
    <name type="scientific">Robinsoniella peoriensis</name>
    <dbReference type="NCBI Taxonomy" id="180332"/>
    <lineage>
        <taxon>Bacteria</taxon>
        <taxon>Bacillati</taxon>
        <taxon>Bacillota</taxon>
        <taxon>Clostridia</taxon>
        <taxon>Lachnospirales</taxon>
        <taxon>Lachnospiraceae</taxon>
        <taxon>Robinsoniella</taxon>
    </lineage>
</organism>
<evidence type="ECO:0000256" key="2">
    <source>
        <dbReference type="ARBA" id="ARBA00022670"/>
    </source>
</evidence>
<evidence type="ECO:0000256" key="3">
    <source>
        <dbReference type="ARBA" id="ARBA00022737"/>
    </source>
</evidence>
<evidence type="ECO:0000313" key="9">
    <source>
        <dbReference type="EMBL" id="TLC97934.1"/>
    </source>
</evidence>
<evidence type="ECO:0000256" key="4">
    <source>
        <dbReference type="ARBA" id="ARBA00022801"/>
    </source>
</evidence>
<dbReference type="InterPro" id="IPR051202">
    <property type="entry name" value="Peptidase_C40"/>
</dbReference>
<dbReference type="InterPro" id="IPR018337">
    <property type="entry name" value="Cell_wall/Cho-bd_repeat"/>
</dbReference>
<evidence type="ECO:0000313" key="10">
    <source>
        <dbReference type="Proteomes" id="UP000306509"/>
    </source>
</evidence>
<accession>A0A4U8PZV8</accession>
<dbReference type="PROSITE" id="PS51170">
    <property type="entry name" value="CW"/>
    <property type="match status" value="4"/>
</dbReference>
<evidence type="ECO:0000256" key="6">
    <source>
        <dbReference type="PROSITE-ProRule" id="PRU00591"/>
    </source>
</evidence>
<feature type="repeat" description="Cell wall-binding" evidence="6">
    <location>
        <begin position="366"/>
        <end position="385"/>
    </location>
</feature>
<dbReference type="Pfam" id="PF01473">
    <property type="entry name" value="Choline_bind_1"/>
    <property type="match status" value="2"/>
</dbReference>
<dbReference type="PANTHER" id="PTHR47053:SF1">
    <property type="entry name" value="MUREIN DD-ENDOPEPTIDASE MEPH-RELATED"/>
    <property type="match status" value="1"/>
</dbReference>
<keyword evidence="3" id="KW-0677">Repeat</keyword>
<dbReference type="GO" id="GO:0008234">
    <property type="term" value="F:cysteine-type peptidase activity"/>
    <property type="evidence" value="ECO:0007669"/>
    <property type="project" value="UniProtKB-KW"/>
</dbReference>
<evidence type="ECO:0000259" key="8">
    <source>
        <dbReference type="PROSITE" id="PS51935"/>
    </source>
</evidence>
<dbReference type="SUPFAM" id="SSF54001">
    <property type="entry name" value="Cysteine proteinases"/>
    <property type="match status" value="1"/>
</dbReference>
<dbReference type="SUPFAM" id="SSF69360">
    <property type="entry name" value="Cell wall binding repeat"/>
    <property type="match status" value="3"/>
</dbReference>
<dbReference type="RefSeq" id="WP_047834596.1">
    <property type="nucleotide sequence ID" value="NZ_CABMJZ010000132.1"/>
</dbReference>
<dbReference type="Pfam" id="PF00877">
    <property type="entry name" value="NLPC_P60"/>
    <property type="match status" value="1"/>
</dbReference>
<comment type="caution">
    <text evidence="9">The sequence shown here is derived from an EMBL/GenBank/DDBJ whole genome shotgun (WGS) entry which is preliminary data.</text>
</comment>
<feature type="repeat" description="Cell wall-binding" evidence="6">
    <location>
        <begin position="46"/>
        <end position="65"/>
    </location>
</feature>
<proteinExistence type="inferred from homology"/>
<reference evidence="9 10" key="1">
    <citation type="journal article" date="2019" name="Anaerobe">
        <title>Detection of Robinsoniella peoriensis in multiple bone samples of a trauma patient.</title>
        <authorList>
            <person name="Schrottner P."/>
            <person name="Hartwich K."/>
            <person name="Bunk B."/>
            <person name="Schober I."/>
            <person name="Helbig S."/>
            <person name="Rudolph W.W."/>
            <person name="Gunzer F."/>
        </authorList>
    </citation>
    <scope>NUCLEOTIDE SEQUENCE [LARGE SCALE GENOMIC DNA]</scope>
    <source>
        <strain evidence="9 10">DSM 106044</strain>
    </source>
</reference>
<feature type="domain" description="NlpC/P60" evidence="8">
    <location>
        <begin position="435"/>
        <end position="564"/>
    </location>
</feature>